<evidence type="ECO:0000313" key="7">
    <source>
        <dbReference type="EMBL" id="EOY19553.1"/>
    </source>
</evidence>
<dbReference type="InterPro" id="IPR036388">
    <property type="entry name" value="WH-like_DNA-bd_sf"/>
</dbReference>
<dbReference type="InterPro" id="IPR016461">
    <property type="entry name" value="COMT-like"/>
</dbReference>
<dbReference type="AlphaFoldDB" id="A0A061FRK9"/>
<keyword evidence="4" id="KW-1133">Transmembrane helix</keyword>
<feature type="domain" description="O-methyltransferase C-terminal" evidence="5">
    <location>
        <begin position="218"/>
        <end position="424"/>
    </location>
</feature>
<dbReference type="InParanoid" id="A0A061FRK9"/>
<name>A0A061FRK9_THECC</name>
<evidence type="ECO:0000259" key="6">
    <source>
        <dbReference type="Pfam" id="PF08100"/>
    </source>
</evidence>
<keyword evidence="4" id="KW-0472">Membrane</keyword>
<dbReference type="SUPFAM" id="SSF46785">
    <property type="entry name" value="Winged helix' DNA-binding domain"/>
    <property type="match status" value="1"/>
</dbReference>
<protein>
    <submittedName>
        <fullName evidence="7">O-methyltransferase, putative</fullName>
    </submittedName>
</protein>
<dbReference type="InterPro" id="IPR029063">
    <property type="entry name" value="SAM-dependent_MTases_sf"/>
</dbReference>
<evidence type="ECO:0000256" key="2">
    <source>
        <dbReference type="ARBA" id="ARBA00022679"/>
    </source>
</evidence>
<keyword evidence="3" id="KW-0949">S-adenosyl-L-methionine</keyword>
<dbReference type="InterPro" id="IPR001077">
    <property type="entry name" value="COMT_C"/>
</dbReference>
<feature type="transmembrane region" description="Helical" evidence="4">
    <location>
        <begin position="12"/>
        <end position="34"/>
    </location>
</feature>
<dbReference type="Gene3D" id="3.40.50.150">
    <property type="entry name" value="Vaccinia Virus protein VP39"/>
    <property type="match status" value="1"/>
</dbReference>
<keyword evidence="1" id="KW-0489">Methyltransferase</keyword>
<gene>
    <name evidence="7" type="ORF">TCM_044687</name>
</gene>
<keyword evidence="4" id="KW-0812">Transmembrane</keyword>
<feature type="domain" description="O-methyltransferase dimerisation" evidence="6">
    <location>
        <begin position="111"/>
        <end position="196"/>
    </location>
</feature>
<dbReference type="Proteomes" id="UP000026915">
    <property type="component" value="Chromosome 10"/>
</dbReference>
<dbReference type="GO" id="GO:0032259">
    <property type="term" value="P:methylation"/>
    <property type="evidence" value="ECO:0000318"/>
    <property type="project" value="GO_Central"/>
</dbReference>
<dbReference type="GO" id="GO:0008757">
    <property type="term" value="F:S-adenosylmethionine-dependent methyltransferase activity"/>
    <property type="evidence" value="ECO:0000318"/>
    <property type="project" value="GO_Central"/>
</dbReference>
<dbReference type="PANTHER" id="PTHR11746">
    <property type="entry name" value="O-METHYLTRANSFERASE"/>
    <property type="match status" value="1"/>
</dbReference>
<dbReference type="STRING" id="3641.A0A061FRK9"/>
<dbReference type="PROSITE" id="PS51683">
    <property type="entry name" value="SAM_OMT_II"/>
    <property type="match status" value="1"/>
</dbReference>
<dbReference type="EMBL" id="CM001888">
    <property type="protein sequence ID" value="EOY19553.1"/>
    <property type="molecule type" value="Genomic_DNA"/>
</dbReference>
<feature type="transmembrane region" description="Helical" evidence="4">
    <location>
        <begin position="46"/>
        <end position="66"/>
    </location>
</feature>
<keyword evidence="2" id="KW-0808">Transferase</keyword>
<evidence type="ECO:0000313" key="8">
    <source>
        <dbReference type="Proteomes" id="UP000026915"/>
    </source>
</evidence>
<evidence type="ECO:0000256" key="3">
    <source>
        <dbReference type="ARBA" id="ARBA00022691"/>
    </source>
</evidence>
<dbReference type="SUPFAM" id="SSF53335">
    <property type="entry name" value="S-adenosyl-L-methionine-dependent methyltransferases"/>
    <property type="match status" value="1"/>
</dbReference>
<sequence length="443" mass="49421">MALTPSLFTLPLPLSFFLSWFLFLFVVGLFHFYKCYGDNKEQLHDYFIYFFVSNCKPLLIPLFNVIKGKPKPKKQTELSPWGARVSEEMSTSMSEEEEAFGYAWCLRSSDMFCFVLDAAIQLGLFDIIAKAGPGAHLSSSEIASQLNANNPEAPSLLDRVLRLLACYDLVTCITRNLDGDGKVERLYGLALPGKAFVPDESRGCLAGFAITKAKIEAYLYLKDMILDGGNVFERLHGAGVPVYQYMSLHPDMARKFDTTMTNLSKVVMNKVLDKYHGFQGIPCLVDVGGGYGISLNIIISKYPSIHGINYDMPHVIQDAPSFPGIQHIGGDMFSSVPKADAIMIKDVLHNWNDERCLKLLKNCYEALPERGKVIVVSYVMIDEPEASDGAKFVCQMDLLMALQGGAKQRTENQFKDLSKAAGFSDFQLNCRIFNAIGVMEFFK</sequence>
<evidence type="ECO:0000256" key="4">
    <source>
        <dbReference type="SAM" id="Phobius"/>
    </source>
</evidence>
<dbReference type="Pfam" id="PF08100">
    <property type="entry name" value="Dimerisation"/>
    <property type="match status" value="1"/>
</dbReference>
<dbReference type="FunFam" id="1.10.10.10:FF:000357">
    <property type="entry name" value="Caffeic acid 3-O-methyltransferase"/>
    <property type="match status" value="1"/>
</dbReference>
<dbReference type="HOGENOM" id="CLU_005533_12_1_1"/>
<keyword evidence="8" id="KW-1185">Reference proteome</keyword>
<evidence type="ECO:0000259" key="5">
    <source>
        <dbReference type="Pfam" id="PF00891"/>
    </source>
</evidence>
<proteinExistence type="predicted"/>
<dbReference type="eggNOG" id="KOG3178">
    <property type="taxonomic scope" value="Eukaryota"/>
</dbReference>
<evidence type="ECO:0000256" key="1">
    <source>
        <dbReference type="ARBA" id="ARBA00022603"/>
    </source>
</evidence>
<dbReference type="InterPro" id="IPR012967">
    <property type="entry name" value="COMT_dimerisation"/>
</dbReference>
<dbReference type="InterPro" id="IPR036390">
    <property type="entry name" value="WH_DNA-bd_sf"/>
</dbReference>
<dbReference type="Pfam" id="PF00891">
    <property type="entry name" value="Methyltransf_2"/>
    <property type="match status" value="1"/>
</dbReference>
<accession>A0A061FRK9</accession>
<dbReference type="Gene3D" id="1.10.10.10">
    <property type="entry name" value="Winged helix-like DNA-binding domain superfamily/Winged helix DNA-binding domain"/>
    <property type="match status" value="1"/>
</dbReference>
<reference evidence="7 8" key="1">
    <citation type="journal article" date="2013" name="Genome Biol.">
        <title>The genome sequence of the most widely cultivated cacao type and its use to identify candidate genes regulating pod color.</title>
        <authorList>
            <person name="Motamayor J.C."/>
            <person name="Mockaitis K."/>
            <person name="Schmutz J."/>
            <person name="Haiminen N."/>
            <person name="Iii D.L."/>
            <person name="Cornejo O."/>
            <person name="Findley S.D."/>
            <person name="Zheng P."/>
            <person name="Utro F."/>
            <person name="Royaert S."/>
            <person name="Saski C."/>
            <person name="Jenkins J."/>
            <person name="Podicheti R."/>
            <person name="Zhao M."/>
            <person name="Scheffler B.E."/>
            <person name="Stack J.C."/>
            <person name="Feltus F.A."/>
            <person name="Mustiga G.M."/>
            <person name="Amores F."/>
            <person name="Phillips W."/>
            <person name="Marelli J.P."/>
            <person name="May G.D."/>
            <person name="Shapiro H."/>
            <person name="Ma J."/>
            <person name="Bustamante C.D."/>
            <person name="Schnell R.J."/>
            <person name="Main D."/>
            <person name="Gilbert D."/>
            <person name="Parida L."/>
            <person name="Kuhn D.N."/>
        </authorList>
    </citation>
    <scope>NUCLEOTIDE SEQUENCE [LARGE SCALE GENOMIC DNA]</scope>
    <source>
        <strain evidence="8">cv. Matina 1-6</strain>
    </source>
</reference>
<dbReference type="Gramene" id="EOY19553">
    <property type="protein sequence ID" value="EOY19553"/>
    <property type="gene ID" value="TCM_044687"/>
</dbReference>
<dbReference type="GO" id="GO:0008171">
    <property type="term" value="F:O-methyltransferase activity"/>
    <property type="evidence" value="ECO:0000318"/>
    <property type="project" value="GO_Central"/>
</dbReference>
<dbReference type="OMA" id="GILHNWS"/>
<organism evidence="7 8">
    <name type="scientific">Theobroma cacao</name>
    <name type="common">Cacao</name>
    <name type="synonym">Cocoa</name>
    <dbReference type="NCBI Taxonomy" id="3641"/>
    <lineage>
        <taxon>Eukaryota</taxon>
        <taxon>Viridiplantae</taxon>
        <taxon>Streptophyta</taxon>
        <taxon>Embryophyta</taxon>
        <taxon>Tracheophyta</taxon>
        <taxon>Spermatophyta</taxon>
        <taxon>Magnoliopsida</taxon>
        <taxon>eudicotyledons</taxon>
        <taxon>Gunneridae</taxon>
        <taxon>Pentapetalae</taxon>
        <taxon>rosids</taxon>
        <taxon>malvids</taxon>
        <taxon>Malvales</taxon>
        <taxon>Malvaceae</taxon>
        <taxon>Byttnerioideae</taxon>
        <taxon>Theobroma</taxon>
    </lineage>
</organism>
<dbReference type="GO" id="GO:0046983">
    <property type="term" value="F:protein dimerization activity"/>
    <property type="evidence" value="ECO:0007669"/>
    <property type="project" value="InterPro"/>
</dbReference>